<organism evidence="1 2">
    <name type="scientific">Achromobacter arsenitoxydans SY8</name>
    <dbReference type="NCBI Taxonomy" id="477184"/>
    <lineage>
        <taxon>Bacteria</taxon>
        <taxon>Pseudomonadati</taxon>
        <taxon>Pseudomonadota</taxon>
        <taxon>Betaproteobacteria</taxon>
        <taxon>Burkholderiales</taxon>
        <taxon>Alcaligenaceae</taxon>
        <taxon>Achromobacter</taxon>
    </lineage>
</organism>
<gene>
    <name evidence="1" type="ORF">KYC_14947</name>
</gene>
<protein>
    <submittedName>
        <fullName evidence="1">Uncharacterized protein</fullName>
    </submittedName>
</protein>
<name>H0F891_9BURK</name>
<dbReference type="AlphaFoldDB" id="H0F891"/>
<evidence type="ECO:0000313" key="1">
    <source>
        <dbReference type="EMBL" id="EHK65524.1"/>
    </source>
</evidence>
<evidence type="ECO:0000313" key="2">
    <source>
        <dbReference type="Proteomes" id="UP000003113"/>
    </source>
</evidence>
<dbReference type="Proteomes" id="UP000003113">
    <property type="component" value="Unassembled WGS sequence"/>
</dbReference>
<proteinExistence type="predicted"/>
<comment type="caution">
    <text evidence="1">The sequence shown here is derived from an EMBL/GenBank/DDBJ whole genome shotgun (WGS) entry which is preliminary data.</text>
</comment>
<dbReference type="EMBL" id="AGUF01000052">
    <property type="protein sequence ID" value="EHK65524.1"/>
    <property type="molecule type" value="Genomic_DNA"/>
</dbReference>
<reference evidence="1 2" key="1">
    <citation type="journal article" date="2012" name="J. Bacteriol.">
        <title>Genome sequence of the highly efficient arsenite-oxidizing bacterium Achromobacter arsenitoxydans SY8.</title>
        <authorList>
            <person name="Li X."/>
            <person name="Hu Y."/>
            <person name="Gong J."/>
            <person name="Lin Y."/>
            <person name="Johnstone L."/>
            <person name="Rensing C."/>
            <person name="Wang G."/>
        </authorList>
    </citation>
    <scope>NUCLEOTIDE SEQUENCE [LARGE SCALE GENOMIC DNA]</scope>
    <source>
        <strain evidence="1 2">SY8</strain>
    </source>
</reference>
<keyword evidence="2" id="KW-1185">Reference proteome</keyword>
<accession>H0F891</accession>
<sequence>MEWANFLLVESTPRVLTVDYAPRPNILGGTHHAALASIVAYNFEGASEWHVLDAAEPDEKQVSLAYISKVPSKTLIRAAQDVGAVVVVRTKADFQAQALLISNWARALSWIAAARCHGLSDMQERAFSTIRATGPMTLRAVQRDALDPQAFALAVAAMFRLVQQGRLACDLHLHPLSLNTKFSLNRETGDV</sequence>